<keyword evidence="3" id="KW-1185">Reference proteome</keyword>
<dbReference type="InterPro" id="IPR010982">
    <property type="entry name" value="Lambda_DNA-bd_dom_sf"/>
</dbReference>
<reference evidence="2 3" key="1">
    <citation type="submission" date="2021-08" db="EMBL/GenBank/DDBJ databases">
        <title>Thermococcus onnuriiensis IOH2.</title>
        <authorList>
            <person name="Park Y.-J."/>
        </authorList>
    </citation>
    <scope>NUCLEOTIDE SEQUENCE [LARGE SCALE GENOMIC DNA]</scope>
    <source>
        <strain evidence="2 3">IOH2</strain>
    </source>
</reference>
<dbReference type="PANTHER" id="PTHR40730">
    <property type="entry name" value="TRANSCRIPTIONAL REGULATOR PROTEIN-LIKE PROTEIN"/>
    <property type="match status" value="1"/>
</dbReference>
<keyword evidence="2" id="KW-0418">Kinase</keyword>
<evidence type="ECO:0000313" key="2">
    <source>
        <dbReference type="EMBL" id="USH00879.1"/>
    </source>
</evidence>
<keyword evidence="2" id="KW-0808">Transferase</keyword>
<dbReference type="InterPro" id="IPR036409">
    <property type="entry name" value="Aldolase_II/adducin_N_sf"/>
</dbReference>
<dbReference type="InterPro" id="IPR019293">
    <property type="entry name" value="ThiN"/>
</dbReference>
<dbReference type="SUPFAM" id="SSF47413">
    <property type="entry name" value="lambda repressor-like DNA-binding domains"/>
    <property type="match status" value="1"/>
</dbReference>
<dbReference type="Gene3D" id="3.40.225.10">
    <property type="entry name" value="Class II aldolase/adducin N-terminal domain"/>
    <property type="match status" value="1"/>
</dbReference>
<protein>
    <submittedName>
        <fullName evidence="2">Phosphomethylpyrimidine kinase</fullName>
    </submittedName>
</protein>
<dbReference type="AlphaFoldDB" id="A0A9E7SD78"/>
<dbReference type="PROSITE" id="PS50943">
    <property type="entry name" value="HTH_CROC1"/>
    <property type="match status" value="1"/>
</dbReference>
<dbReference type="KEGG" id="thei:K1720_04040"/>
<dbReference type="InterPro" id="IPR001387">
    <property type="entry name" value="Cro/C1-type_HTH"/>
</dbReference>
<feature type="domain" description="HTH cro/C1-type" evidence="1">
    <location>
        <begin position="26"/>
        <end position="74"/>
    </location>
</feature>
<dbReference type="Proteomes" id="UP001056425">
    <property type="component" value="Chromosome"/>
</dbReference>
<dbReference type="CDD" id="cd00093">
    <property type="entry name" value="HTH_XRE"/>
    <property type="match status" value="1"/>
</dbReference>
<dbReference type="GO" id="GO:0016301">
    <property type="term" value="F:kinase activity"/>
    <property type="evidence" value="ECO:0007669"/>
    <property type="project" value="UniProtKB-KW"/>
</dbReference>
<gene>
    <name evidence="2" type="ORF">K1720_04040</name>
</gene>
<evidence type="ECO:0000259" key="1">
    <source>
        <dbReference type="PROSITE" id="PS50943"/>
    </source>
</evidence>
<dbReference type="GO" id="GO:0003677">
    <property type="term" value="F:DNA binding"/>
    <property type="evidence" value="ECO:0007669"/>
    <property type="project" value="InterPro"/>
</dbReference>
<sequence>MKTPCEFWAEEVMPNIRAKVAGILYSKGFTQARIAEHLGITQAMVSKYLAGKYKELGGELAKEVESISEEIAALIIYGARKEDVIRFLNRAFFKMFKSGILCKGYLEYIGSDDESLCKDIFSEEPSRTQVLEELNLALNGLLQDMKFLKLIPEIRSNFAYSVSNPKEKNDVAAIPGRITVVKDKLYALPPEFGASEHMAKVLIAISEMFPEVRAVLNIKYDEHIYDALKKAGFAIGFVEKKEREEDETIQLIAQEFKKRGKLDAVVDKGGFGIEPCVYLFGEDPIEVVEKVKRLESFL</sequence>
<dbReference type="SUPFAM" id="SSF53639">
    <property type="entry name" value="AraD/HMP-PK domain-like"/>
    <property type="match status" value="1"/>
</dbReference>
<proteinExistence type="predicted"/>
<dbReference type="Gene3D" id="1.10.260.40">
    <property type="entry name" value="lambda repressor-like DNA-binding domains"/>
    <property type="match status" value="1"/>
</dbReference>
<name>A0A9E7SD78_9EURY</name>
<dbReference type="Pfam" id="PF10120">
    <property type="entry name" value="ThiN"/>
    <property type="match status" value="1"/>
</dbReference>
<accession>A0A9E7SD78</accession>
<dbReference type="EMBL" id="CP080572">
    <property type="protein sequence ID" value="USH00879.1"/>
    <property type="molecule type" value="Genomic_DNA"/>
</dbReference>
<dbReference type="PANTHER" id="PTHR40730:SF4">
    <property type="entry name" value="TRANSCRIPTIONAL REGULATOR"/>
    <property type="match status" value="1"/>
</dbReference>
<organism evidence="2 3">
    <name type="scientific">Thermococcus argininiproducens</name>
    <dbReference type="NCBI Taxonomy" id="2866384"/>
    <lineage>
        <taxon>Archaea</taxon>
        <taxon>Methanobacteriati</taxon>
        <taxon>Methanobacteriota</taxon>
        <taxon>Thermococci</taxon>
        <taxon>Thermococcales</taxon>
        <taxon>Thermococcaceae</taxon>
        <taxon>Thermococcus</taxon>
    </lineage>
</organism>
<evidence type="ECO:0000313" key="3">
    <source>
        <dbReference type="Proteomes" id="UP001056425"/>
    </source>
</evidence>